<protein>
    <submittedName>
        <fullName evidence="2">Uncharacterized protein</fullName>
    </submittedName>
</protein>
<dbReference type="RefSeq" id="WP_119571898.1">
    <property type="nucleotide sequence ID" value="NZ_LR215032.1"/>
</dbReference>
<sequence length="263" mass="30269">MHLLLTQNFIWEVAISEYCGLLFLILISFVSTYLAKRKIKIKLAFSIIYSLGILGSSLLSLSILKMLFFVSKSPMLSYNELVPIINPMGTLLFLCVELIEFISLNQASKILALNVLILLLVHLFAALSAFILAFFFLKRKPEYKDLFIGTNSLSKKVISYQFCFIFIFILLVFLIEYKLNFKVSLQNVLFKEMLSALACFLTLAWISLLGQFNYPTNLYVAFATFLLAIWQRKTRLVTNLVQMQITIIFYCTNSLLISLFYLI</sequence>
<gene>
    <name evidence="2" type="ORF">NCTC10186_00636</name>
</gene>
<dbReference type="AlphaFoldDB" id="A0A449B095"/>
<feature type="transmembrane region" description="Helical" evidence="1">
    <location>
        <begin position="157"/>
        <end position="177"/>
    </location>
</feature>
<reference evidence="2 3" key="1">
    <citation type="submission" date="2019-01" db="EMBL/GenBank/DDBJ databases">
        <authorList>
            <consortium name="Pathogen Informatics"/>
        </authorList>
    </citation>
    <scope>NUCLEOTIDE SEQUENCE [LARGE SCALE GENOMIC DNA]</scope>
    <source>
        <strain evidence="2 3">NCTC10186</strain>
        <plasmid evidence="3">2</plasmid>
    </source>
</reference>
<accession>A0A449B095</accession>
<keyword evidence="1" id="KW-1133">Transmembrane helix</keyword>
<feature type="transmembrane region" description="Helical" evidence="1">
    <location>
        <begin position="15"/>
        <end position="35"/>
    </location>
</feature>
<keyword evidence="2" id="KW-0614">Plasmid</keyword>
<keyword evidence="1" id="KW-0472">Membrane</keyword>
<evidence type="ECO:0000256" key="1">
    <source>
        <dbReference type="SAM" id="Phobius"/>
    </source>
</evidence>
<keyword evidence="1" id="KW-0812">Transmembrane</keyword>
<feature type="transmembrane region" description="Helical" evidence="1">
    <location>
        <begin position="111"/>
        <end position="137"/>
    </location>
</feature>
<dbReference type="EMBL" id="LR215032">
    <property type="protein sequence ID" value="VEU73148.1"/>
    <property type="molecule type" value="Genomic_DNA"/>
</dbReference>
<keyword evidence="3" id="KW-1185">Reference proteome</keyword>
<feature type="transmembrane region" description="Helical" evidence="1">
    <location>
        <begin position="81"/>
        <end position="99"/>
    </location>
</feature>
<name>A0A449B095_9BACT</name>
<organism evidence="2 3">
    <name type="scientific">Mycoplasmopsis gallopavonis</name>
    <dbReference type="NCBI Taxonomy" id="76629"/>
    <lineage>
        <taxon>Bacteria</taxon>
        <taxon>Bacillati</taxon>
        <taxon>Mycoplasmatota</taxon>
        <taxon>Mycoplasmoidales</taxon>
        <taxon>Metamycoplasmataceae</taxon>
        <taxon>Mycoplasmopsis</taxon>
    </lineage>
</organism>
<geneLocation type="plasmid" evidence="2 3">
    <name>2</name>
</geneLocation>
<evidence type="ECO:0000313" key="3">
    <source>
        <dbReference type="Proteomes" id="UP000289862"/>
    </source>
</evidence>
<dbReference type="Proteomes" id="UP000289862">
    <property type="component" value="Plasmid 2"/>
</dbReference>
<feature type="transmembrane region" description="Helical" evidence="1">
    <location>
        <begin position="47"/>
        <end position="69"/>
    </location>
</feature>
<proteinExistence type="predicted"/>
<dbReference type="KEGG" id="mgal:NCTC10186_00636"/>
<evidence type="ECO:0000313" key="2">
    <source>
        <dbReference type="EMBL" id="VEU73148.1"/>
    </source>
</evidence>
<feature type="transmembrane region" description="Helical" evidence="1">
    <location>
        <begin position="243"/>
        <end position="262"/>
    </location>
</feature>
<feature type="transmembrane region" description="Helical" evidence="1">
    <location>
        <begin position="189"/>
        <end position="208"/>
    </location>
</feature>